<dbReference type="InterPro" id="IPR003593">
    <property type="entry name" value="AAA+_ATPase"/>
</dbReference>
<dbReference type="GO" id="GO:0140359">
    <property type="term" value="F:ABC-type transporter activity"/>
    <property type="evidence" value="ECO:0007669"/>
    <property type="project" value="InterPro"/>
</dbReference>
<keyword evidence="1" id="KW-0813">Transport</keyword>
<dbReference type="PANTHER" id="PTHR43514:SF4">
    <property type="entry name" value="ABC TRANSPORTER I FAMILY MEMBER 10"/>
    <property type="match status" value="1"/>
</dbReference>
<evidence type="ECO:0000256" key="7">
    <source>
        <dbReference type="ARBA" id="ARBA00022967"/>
    </source>
</evidence>
<dbReference type="SUPFAM" id="SSF50331">
    <property type="entry name" value="MOP-like"/>
    <property type="match status" value="1"/>
</dbReference>
<keyword evidence="5" id="KW-0547">Nucleotide-binding</keyword>
<dbReference type="GO" id="GO:0005524">
    <property type="term" value="F:ATP binding"/>
    <property type="evidence" value="ECO:0007669"/>
    <property type="project" value="UniProtKB-KW"/>
</dbReference>
<reference evidence="12 13" key="1">
    <citation type="journal article" date="2012" name="J. Bacteriol.">
        <title>Draft Genome Sequence of Oceaniovalibus guishaninsula JLT2003T.</title>
        <authorList>
            <person name="Tang K."/>
            <person name="Liu K."/>
            <person name="Jiao N."/>
        </authorList>
    </citation>
    <scope>NUCLEOTIDE SEQUENCE [LARGE SCALE GENOMIC DNA]</scope>
    <source>
        <strain evidence="12 13">JLT2003</strain>
    </source>
</reference>
<dbReference type="InterPro" id="IPR050334">
    <property type="entry name" value="Molybdenum_import_ModC"/>
</dbReference>
<evidence type="ECO:0000256" key="3">
    <source>
        <dbReference type="ARBA" id="ARBA00022505"/>
    </source>
</evidence>
<dbReference type="PANTHER" id="PTHR43514">
    <property type="entry name" value="ABC TRANSPORTER I FAMILY MEMBER 10"/>
    <property type="match status" value="1"/>
</dbReference>
<dbReference type="SMART" id="SM00382">
    <property type="entry name" value="AAA"/>
    <property type="match status" value="1"/>
</dbReference>
<sequence>MTLEVRLSQRWPGFALDAAFTAPDGVTALFGRSGSGKTTIVNAVAGLLRPQAGRIVLGGDVLLDTRAGRFVPPSARRIGYVFQDGRLFPHMDVAANLLYGRRPRRRDAAFSDVVDLLGIGALLARRPAALSGGEKSRVALGRALLSNPRLLLMDEPLAALDEARKAEILPYLERIRDTARIPILYVSHSVAEIARLATTLVTIEAGRVTGAGPVAAMLADPGAVRFLGVREAGAVLAGRIVAHHPDGLSEVAVSGGSLHLPRIALGVGHGVRLRIAAQDVILSRAAPVGLSALNILPGIVTAIRRGDGPGAMVQLACGGDLLLARITGRSADAMDLREGQPCHAIMKSVAVHPDDVGG</sequence>
<dbReference type="EMBL" id="AMGO01000052">
    <property type="protein sequence ID" value="EKE43568.1"/>
    <property type="molecule type" value="Genomic_DNA"/>
</dbReference>
<keyword evidence="13" id="KW-1185">Reference proteome</keyword>
<dbReference type="InterPro" id="IPR011868">
    <property type="entry name" value="ModC_ABC_ATP-bd"/>
</dbReference>
<dbReference type="NCBIfam" id="TIGR02142">
    <property type="entry name" value="modC_ABC"/>
    <property type="match status" value="1"/>
</dbReference>
<organism evidence="12 13">
    <name type="scientific">Oceaniovalibus guishaninsula JLT2003</name>
    <dbReference type="NCBI Taxonomy" id="1231392"/>
    <lineage>
        <taxon>Bacteria</taxon>
        <taxon>Pseudomonadati</taxon>
        <taxon>Pseudomonadota</taxon>
        <taxon>Alphaproteobacteria</taxon>
        <taxon>Rhodobacterales</taxon>
        <taxon>Roseobacteraceae</taxon>
        <taxon>Oceaniovalibus</taxon>
    </lineage>
</organism>
<evidence type="ECO:0000259" key="10">
    <source>
        <dbReference type="PROSITE" id="PS50893"/>
    </source>
</evidence>
<dbReference type="GO" id="GO:0016887">
    <property type="term" value="F:ATP hydrolysis activity"/>
    <property type="evidence" value="ECO:0007669"/>
    <property type="project" value="InterPro"/>
</dbReference>
<dbReference type="InterPro" id="IPR008995">
    <property type="entry name" value="Mo/tungstate-bd_C_term_dom"/>
</dbReference>
<dbReference type="Pfam" id="PF00005">
    <property type="entry name" value="ABC_tran"/>
    <property type="match status" value="1"/>
</dbReference>
<keyword evidence="8" id="KW-0472">Membrane</keyword>
<dbReference type="GO" id="GO:0016020">
    <property type="term" value="C:membrane"/>
    <property type="evidence" value="ECO:0007669"/>
    <property type="project" value="InterPro"/>
</dbReference>
<keyword evidence="7" id="KW-1278">Translocase</keyword>
<dbReference type="Gene3D" id="3.40.50.300">
    <property type="entry name" value="P-loop containing nucleotide triphosphate hydrolases"/>
    <property type="match status" value="1"/>
</dbReference>
<proteinExistence type="predicted"/>
<evidence type="ECO:0000256" key="1">
    <source>
        <dbReference type="ARBA" id="ARBA00022448"/>
    </source>
</evidence>
<dbReference type="InterPro" id="IPR003439">
    <property type="entry name" value="ABC_transporter-like_ATP-bd"/>
</dbReference>
<keyword evidence="2" id="KW-1003">Cell membrane</keyword>
<evidence type="ECO:0000313" key="12">
    <source>
        <dbReference type="EMBL" id="EKE43568.1"/>
    </source>
</evidence>
<dbReference type="Gene3D" id="2.40.50.100">
    <property type="match status" value="1"/>
</dbReference>
<evidence type="ECO:0000256" key="8">
    <source>
        <dbReference type="ARBA" id="ARBA00023136"/>
    </source>
</evidence>
<gene>
    <name evidence="12" type="ORF">OCGS_2300</name>
</gene>
<evidence type="ECO:0000259" key="11">
    <source>
        <dbReference type="PROSITE" id="PS51866"/>
    </source>
</evidence>
<evidence type="ECO:0000256" key="2">
    <source>
        <dbReference type="ARBA" id="ARBA00022475"/>
    </source>
</evidence>
<dbReference type="InterPro" id="IPR004606">
    <property type="entry name" value="Mop_domain"/>
</dbReference>
<dbReference type="RefSeq" id="WP_007427452.1">
    <property type="nucleotide sequence ID" value="NZ_AMGO01000052.1"/>
</dbReference>
<keyword evidence="4" id="KW-0997">Cell inner membrane</keyword>
<dbReference type="PROSITE" id="PS51866">
    <property type="entry name" value="MOP"/>
    <property type="match status" value="1"/>
</dbReference>
<dbReference type="InterPro" id="IPR005116">
    <property type="entry name" value="Transp-assoc_OB_typ1"/>
</dbReference>
<dbReference type="eggNOG" id="COG4148">
    <property type="taxonomic scope" value="Bacteria"/>
</dbReference>
<dbReference type="GO" id="GO:0015098">
    <property type="term" value="F:molybdate ion transmembrane transporter activity"/>
    <property type="evidence" value="ECO:0007669"/>
    <property type="project" value="InterPro"/>
</dbReference>
<dbReference type="InterPro" id="IPR027417">
    <property type="entry name" value="P-loop_NTPase"/>
</dbReference>
<dbReference type="PROSITE" id="PS00211">
    <property type="entry name" value="ABC_TRANSPORTER_1"/>
    <property type="match status" value="1"/>
</dbReference>
<name>K2H7H4_9RHOB</name>
<dbReference type="InterPro" id="IPR017871">
    <property type="entry name" value="ABC_transporter-like_CS"/>
</dbReference>
<dbReference type="STRING" id="1231392.OCGS_2300"/>
<dbReference type="AlphaFoldDB" id="K2H7H4"/>
<accession>K2H7H4</accession>
<keyword evidence="6" id="KW-0067">ATP-binding</keyword>
<dbReference type="PATRIC" id="fig|1231392.3.peg.2312"/>
<dbReference type="Pfam" id="PF03459">
    <property type="entry name" value="TOBE"/>
    <property type="match status" value="1"/>
</dbReference>
<dbReference type="SUPFAM" id="SSF52540">
    <property type="entry name" value="P-loop containing nucleoside triphosphate hydrolases"/>
    <property type="match status" value="1"/>
</dbReference>
<evidence type="ECO:0000256" key="5">
    <source>
        <dbReference type="ARBA" id="ARBA00022741"/>
    </source>
</evidence>
<evidence type="ECO:0000256" key="9">
    <source>
        <dbReference type="PROSITE-ProRule" id="PRU01213"/>
    </source>
</evidence>
<feature type="domain" description="ABC transporter" evidence="10">
    <location>
        <begin position="5"/>
        <end position="230"/>
    </location>
</feature>
<protein>
    <submittedName>
        <fullName evidence="12">Uncharacterized protein</fullName>
    </submittedName>
</protein>
<dbReference type="OrthoDB" id="9802264at2"/>
<feature type="domain" description="Mop" evidence="11">
    <location>
        <begin position="289"/>
        <end position="355"/>
    </location>
</feature>
<evidence type="ECO:0000313" key="13">
    <source>
        <dbReference type="Proteomes" id="UP000006765"/>
    </source>
</evidence>
<evidence type="ECO:0000256" key="4">
    <source>
        <dbReference type="ARBA" id="ARBA00022519"/>
    </source>
</evidence>
<dbReference type="PROSITE" id="PS50893">
    <property type="entry name" value="ABC_TRANSPORTER_2"/>
    <property type="match status" value="1"/>
</dbReference>
<dbReference type="Proteomes" id="UP000006765">
    <property type="component" value="Unassembled WGS sequence"/>
</dbReference>
<comment type="caution">
    <text evidence="12">The sequence shown here is derived from an EMBL/GenBank/DDBJ whole genome shotgun (WGS) entry which is preliminary data.</text>
</comment>
<evidence type="ECO:0000256" key="6">
    <source>
        <dbReference type="ARBA" id="ARBA00022840"/>
    </source>
</evidence>
<keyword evidence="3 9" id="KW-0500">Molybdenum</keyword>